<keyword evidence="3" id="KW-1185">Reference proteome</keyword>
<dbReference type="SUPFAM" id="SSF46955">
    <property type="entry name" value="Putative DNA-binding domain"/>
    <property type="match status" value="1"/>
</dbReference>
<gene>
    <name evidence="2" type="primary">tipA4</name>
    <name evidence="2" type="ORF">SLAV_37840</name>
</gene>
<organism evidence="2 3">
    <name type="scientific">Streptomyces lavendulae subsp. lavendulae</name>
    <dbReference type="NCBI Taxonomy" id="58340"/>
    <lineage>
        <taxon>Bacteria</taxon>
        <taxon>Bacillati</taxon>
        <taxon>Actinomycetota</taxon>
        <taxon>Actinomycetes</taxon>
        <taxon>Kitasatosporales</taxon>
        <taxon>Streptomycetaceae</taxon>
        <taxon>Streptomyces</taxon>
    </lineage>
</organism>
<name>A0A2K8PRF2_STRLA</name>
<dbReference type="PANTHER" id="PTHR30204:SF93">
    <property type="entry name" value="HTH MERR-TYPE DOMAIN-CONTAINING PROTEIN"/>
    <property type="match status" value="1"/>
</dbReference>
<evidence type="ECO:0000313" key="3">
    <source>
        <dbReference type="Proteomes" id="UP000231791"/>
    </source>
</evidence>
<dbReference type="OrthoDB" id="4569196at2"/>
<dbReference type="InterPro" id="IPR009061">
    <property type="entry name" value="DNA-bd_dom_put_sf"/>
</dbReference>
<dbReference type="EMBL" id="CP024985">
    <property type="protein sequence ID" value="ATZ29332.1"/>
    <property type="molecule type" value="Genomic_DNA"/>
</dbReference>
<dbReference type="Proteomes" id="UP000231791">
    <property type="component" value="Chromosome"/>
</dbReference>
<dbReference type="Gene3D" id="1.10.1660.10">
    <property type="match status" value="1"/>
</dbReference>
<dbReference type="Pfam" id="PF13411">
    <property type="entry name" value="MerR_1"/>
    <property type="match status" value="1"/>
</dbReference>
<sequence>MADGLTIGQAAAYVGVTIKTVRHYHRLGLVAEPERDGSGYRRYGSVDLLRLVQVRTLAGAGVPLAEIGELLDAGPERFAASLDDVRRRLTEQIEDLTARRDTLHRLAHGDRALLPDRACAVLEGLAGLGFGADYVATQREALVLARALVPELFDSFLTQLEGWLDDPGWIELTKRGWEAMSWDPDDPRIDALASELADRLLAERERLAMADGFRNRSDTASRYGLVNHHREERSPSLVRLNTLVEANLRAAGIDVPRQ</sequence>
<dbReference type="KEGG" id="slx:SLAV_37840"/>
<dbReference type="PRINTS" id="PR00040">
    <property type="entry name" value="HTHMERR"/>
</dbReference>
<dbReference type="PROSITE" id="PS50937">
    <property type="entry name" value="HTH_MERR_2"/>
    <property type="match status" value="1"/>
</dbReference>
<dbReference type="GeneID" id="49388515"/>
<reference evidence="2 3" key="1">
    <citation type="submission" date="2017-11" db="EMBL/GenBank/DDBJ databases">
        <title>Complete genome sequence of Streptomyces lavendulae subsp. lavendulae CCM 3239 (formerly 'Streptomyces aureofaciens CCM 3239'), the producer of the angucycline-type antibiotic auricin.</title>
        <authorList>
            <person name="Busche T."/>
            <person name="Novakova R."/>
            <person name="Al'Dilaimi A."/>
            <person name="Homerova D."/>
            <person name="Feckova L."/>
            <person name="Rezuchova B."/>
            <person name="Mingyar E."/>
            <person name="Csolleiova D."/>
            <person name="Bekeova C."/>
            <person name="Winkler A."/>
            <person name="Sevcikova B."/>
            <person name="Kalinowski J."/>
            <person name="Kormanec J."/>
            <person name="Ruckert C."/>
        </authorList>
    </citation>
    <scope>NUCLEOTIDE SEQUENCE [LARGE SCALE GENOMIC DNA]</scope>
    <source>
        <strain evidence="2 3">CCM 3239</strain>
    </source>
</reference>
<dbReference type="SMART" id="SM00422">
    <property type="entry name" value="HTH_MERR"/>
    <property type="match status" value="1"/>
</dbReference>
<dbReference type="InterPro" id="IPR047057">
    <property type="entry name" value="MerR_fam"/>
</dbReference>
<protein>
    <submittedName>
        <fullName evidence="2">HTH-type transcriptional activator TipA</fullName>
    </submittedName>
</protein>
<dbReference type="CDD" id="cd00592">
    <property type="entry name" value="HTH_MerR-like"/>
    <property type="match status" value="1"/>
</dbReference>
<proteinExistence type="predicted"/>
<keyword evidence="1" id="KW-0238">DNA-binding</keyword>
<dbReference type="GO" id="GO:0003700">
    <property type="term" value="F:DNA-binding transcription factor activity"/>
    <property type="evidence" value="ECO:0007669"/>
    <property type="project" value="InterPro"/>
</dbReference>
<accession>A0A2K8PRF2</accession>
<dbReference type="GO" id="GO:0003677">
    <property type="term" value="F:DNA binding"/>
    <property type="evidence" value="ECO:0007669"/>
    <property type="project" value="UniProtKB-KW"/>
</dbReference>
<evidence type="ECO:0000256" key="1">
    <source>
        <dbReference type="ARBA" id="ARBA00023125"/>
    </source>
</evidence>
<dbReference type="AlphaFoldDB" id="A0A2K8PRF2"/>
<dbReference type="InterPro" id="IPR000551">
    <property type="entry name" value="MerR-type_HTH_dom"/>
</dbReference>
<dbReference type="PANTHER" id="PTHR30204">
    <property type="entry name" value="REDOX-CYCLING DRUG-SENSING TRANSCRIPTIONAL ACTIVATOR SOXR"/>
    <property type="match status" value="1"/>
</dbReference>
<evidence type="ECO:0000313" key="2">
    <source>
        <dbReference type="EMBL" id="ATZ29332.1"/>
    </source>
</evidence>
<dbReference type="RefSeq" id="WP_030239416.1">
    <property type="nucleotide sequence ID" value="NZ_CP024985.1"/>
</dbReference>